<sequence length="100" mass="10716">MGVYVTFPPAMLLDFRHQPPGRRVLIADRLGPFPTAATGLLDFASTVSAGFLDLARISVTGLAIIGVPRGLLELHAELCLHGTTPGRRPELFSFAVLGYL</sequence>
<evidence type="ECO:0000313" key="2">
    <source>
        <dbReference type="Proteomes" id="UP001469553"/>
    </source>
</evidence>
<accession>A0ABV0YT88</accession>
<comment type="caution">
    <text evidence="1">The sequence shown here is derived from an EMBL/GenBank/DDBJ whole genome shotgun (WGS) entry which is preliminary data.</text>
</comment>
<reference evidence="1 2" key="1">
    <citation type="submission" date="2021-06" db="EMBL/GenBank/DDBJ databases">
        <authorList>
            <person name="Palmer J.M."/>
        </authorList>
    </citation>
    <scope>NUCLEOTIDE SEQUENCE [LARGE SCALE GENOMIC DNA]</scope>
    <source>
        <strain evidence="1 2">AS_MEX2019</strain>
        <tissue evidence="1">Muscle</tissue>
    </source>
</reference>
<protein>
    <submittedName>
        <fullName evidence="1">Uncharacterized protein</fullName>
    </submittedName>
</protein>
<organism evidence="1 2">
    <name type="scientific">Ameca splendens</name>
    <dbReference type="NCBI Taxonomy" id="208324"/>
    <lineage>
        <taxon>Eukaryota</taxon>
        <taxon>Metazoa</taxon>
        <taxon>Chordata</taxon>
        <taxon>Craniata</taxon>
        <taxon>Vertebrata</taxon>
        <taxon>Euteleostomi</taxon>
        <taxon>Actinopterygii</taxon>
        <taxon>Neopterygii</taxon>
        <taxon>Teleostei</taxon>
        <taxon>Neoteleostei</taxon>
        <taxon>Acanthomorphata</taxon>
        <taxon>Ovalentaria</taxon>
        <taxon>Atherinomorphae</taxon>
        <taxon>Cyprinodontiformes</taxon>
        <taxon>Goodeidae</taxon>
        <taxon>Ameca</taxon>
    </lineage>
</organism>
<dbReference type="Proteomes" id="UP001469553">
    <property type="component" value="Unassembled WGS sequence"/>
</dbReference>
<evidence type="ECO:0000313" key="1">
    <source>
        <dbReference type="EMBL" id="MEQ2296820.1"/>
    </source>
</evidence>
<dbReference type="EMBL" id="JAHRIP010040725">
    <property type="protein sequence ID" value="MEQ2296820.1"/>
    <property type="molecule type" value="Genomic_DNA"/>
</dbReference>
<keyword evidence="2" id="KW-1185">Reference proteome</keyword>
<name>A0ABV0YT88_9TELE</name>
<gene>
    <name evidence="1" type="ORF">AMECASPLE_028328</name>
</gene>
<proteinExistence type="predicted"/>